<evidence type="ECO:0000256" key="1">
    <source>
        <dbReference type="ARBA" id="ARBA00004447"/>
    </source>
</evidence>
<dbReference type="EC" id="2.4.1.-" evidence="9"/>
<evidence type="ECO:0000313" key="11">
    <source>
        <dbReference type="EMBL" id="KAK2161678.1"/>
    </source>
</evidence>
<evidence type="ECO:0000256" key="8">
    <source>
        <dbReference type="ARBA" id="ARBA00023136"/>
    </source>
</evidence>
<keyword evidence="5 9" id="KW-0735">Signal-anchor</keyword>
<keyword evidence="12" id="KW-1185">Reference proteome</keyword>
<keyword evidence="4" id="KW-0812">Transmembrane</keyword>
<evidence type="ECO:0000256" key="6">
    <source>
        <dbReference type="ARBA" id="ARBA00022989"/>
    </source>
</evidence>
<dbReference type="Pfam" id="PF05679">
    <property type="entry name" value="CHGN"/>
    <property type="match status" value="1"/>
</dbReference>
<keyword evidence="6" id="KW-1133">Transmembrane helix</keyword>
<dbReference type="GO" id="GO:0032580">
    <property type="term" value="C:Golgi cisterna membrane"/>
    <property type="evidence" value="ECO:0007669"/>
    <property type="project" value="UniProtKB-SubCell"/>
</dbReference>
<proteinExistence type="inferred from homology"/>
<reference evidence="11" key="1">
    <citation type="journal article" date="2023" name="Mol. Biol. Evol.">
        <title>Third-Generation Sequencing Reveals the Adaptive Role of the Epigenome in Three Deep-Sea Polychaetes.</title>
        <authorList>
            <person name="Perez M."/>
            <person name="Aroh O."/>
            <person name="Sun Y."/>
            <person name="Lan Y."/>
            <person name="Juniper S.K."/>
            <person name="Young C.R."/>
            <person name="Angers B."/>
            <person name="Qian P.Y."/>
        </authorList>
    </citation>
    <scope>NUCLEOTIDE SEQUENCE</scope>
    <source>
        <strain evidence="11">R07B-5</strain>
    </source>
</reference>
<keyword evidence="7 9" id="KW-0333">Golgi apparatus</keyword>
<name>A0AAD9NAQ4_RIDPI</name>
<dbReference type="Proteomes" id="UP001209878">
    <property type="component" value="Unassembled WGS sequence"/>
</dbReference>
<sequence>MQQLFYQNHIEPNGSFTHPLKVREVHRALTLHPVKNHHYQFRLHTYLQTQDSADLRHDLLLLERDIATTSRWLTVDSQGDAVNATSKLGLSPTLMKHVPTSRSEVLSWQFIDHSLYSHTGFNPKRGMDVSSKFAFDNVVLQVMELINQNARQRGRVIDFKDILYGYRRVSPMHGADYILDLLLVYRKFKGRKMTVPVRRHAYLQQTFSDVEFIEDGDLRADRFDTPPKDDSTIAVRTKRSTFFQILHNNIVNLPFMRQPSPIAVISRDVTQKAAVTDTDRQQLHFILPLMGRYKTFLQFMANFEDVCLSVETKVTLAVMLFHGDADRTADTIDCIGALQVKYPKHDLRVVQLKGAFSRGLALEQGSRLFSPDALLVYIDVDIYMSHSAVNRLRWNAVKNTQVYYPVVFSQYDPEMTCEGKGTCRHPGPFHFATDTGYWRRFGFGIASMYNVDFRTIGGFDTSIQGWGKEDVDLYTKFLTSNFTVFRAIDPGLVHIFHPILCDPNLESAQYKMCLGSRASSFGSQARLTDIVYRSPEILYKDEVSIDAAAANKDEEGPNSFLNVHQEFDGNNKEYDDVHGR</sequence>
<feature type="compositionally biased region" description="Basic and acidic residues" evidence="10">
    <location>
        <begin position="565"/>
        <end position="580"/>
    </location>
</feature>
<dbReference type="EMBL" id="JAODUO010001565">
    <property type="protein sequence ID" value="KAK2161678.1"/>
    <property type="molecule type" value="Genomic_DNA"/>
</dbReference>
<dbReference type="InterPro" id="IPR029044">
    <property type="entry name" value="Nucleotide-diphossugar_trans"/>
</dbReference>
<feature type="region of interest" description="Disordered" evidence="10">
    <location>
        <begin position="551"/>
        <end position="580"/>
    </location>
</feature>
<evidence type="ECO:0000256" key="10">
    <source>
        <dbReference type="SAM" id="MobiDB-lite"/>
    </source>
</evidence>
<comment type="subcellular location">
    <subcellularLocation>
        <location evidence="1 9">Golgi apparatus</location>
        <location evidence="1 9">Golgi stack membrane</location>
        <topology evidence="1 9">Single-pass type II membrane protein</topology>
    </subcellularLocation>
</comment>
<dbReference type="InterPro" id="IPR051227">
    <property type="entry name" value="CS_glycosyltransferase"/>
</dbReference>
<dbReference type="AlphaFoldDB" id="A0AAD9NAQ4"/>
<organism evidence="11 12">
    <name type="scientific">Ridgeia piscesae</name>
    <name type="common">Tubeworm</name>
    <dbReference type="NCBI Taxonomy" id="27915"/>
    <lineage>
        <taxon>Eukaryota</taxon>
        <taxon>Metazoa</taxon>
        <taxon>Spiralia</taxon>
        <taxon>Lophotrochozoa</taxon>
        <taxon>Annelida</taxon>
        <taxon>Polychaeta</taxon>
        <taxon>Sedentaria</taxon>
        <taxon>Canalipalpata</taxon>
        <taxon>Sabellida</taxon>
        <taxon>Siboglinidae</taxon>
        <taxon>Ridgeia</taxon>
    </lineage>
</organism>
<dbReference type="GO" id="GO:0047238">
    <property type="term" value="F:glucuronosyl-N-acetylgalactosaminyl-proteoglycan 4-beta-N-acetylgalactosaminyltransferase activity"/>
    <property type="evidence" value="ECO:0007669"/>
    <property type="project" value="TreeGrafter"/>
</dbReference>
<evidence type="ECO:0000256" key="2">
    <source>
        <dbReference type="ARBA" id="ARBA00009239"/>
    </source>
</evidence>
<comment type="similarity">
    <text evidence="2 9">Belongs to the chondroitin N-acetylgalactosaminyltransferase family.</text>
</comment>
<protein>
    <recommendedName>
        <fullName evidence="9">Hexosyltransferase</fullName>
        <ecNumber evidence="9">2.4.1.-</ecNumber>
    </recommendedName>
</protein>
<gene>
    <name evidence="11" type="ORF">NP493_1566g00017</name>
</gene>
<evidence type="ECO:0000256" key="5">
    <source>
        <dbReference type="ARBA" id="ARBA00022968"/>
    </source>
</evidence>
<dbReference type="Gene3D" id="3.90.550.10">
    <property type="entry name" value="Spore Coat Polysaccharide Biosynthesis Protein SpsA, Chain A"/>
    <property type="match status" value="1"/>
</dbReference>
<evidence type="ECO:0000256" key="9">
    <source>
        <dbReference type="RuleBase" id="RU364016"/>
    </source>
</evidence>
<keyword evidence="3 9" id="KW-0808">Transferase</keyword>
<evidence type="ECO:0000313" key="12">
    <source>
        <dbReference type="Proteomes" id="UP001209878"/>
    </source>
</evidence>
<dbReference type="PANTHER" id="PTHR12369">
    <property type="entry name" value="CHONDROITIN SYNTHASE"/>
    <property type="match status" value="1"/>
</dbReference>
<evidence type="ECO:0000256" key="4">
    <source>
        <dbReference type="ARBA" id="ARBA00022692"/>
    </source>
</evidence>
<dbReference type="PANTHER" id="PTHR12369:SF11">
    <property type="entry name" value="HEXOSYLTRANSFERASE"/>
    <property type="match status" value="1"/>
</dbReference>
<dbReference type="SUPFAM" id="SSF53448">
    <property type="entry name" value="Nucleotide-diphospho-sugar transferases"/>
    <property type="match status" value="1"/>
</dbReference>
<dbReference type="InterPro" id="IPR008428">
    <property type="entry name" value="Chond_GalNAc"/>
</dbReference>
<evidence type="ECO:0000256" key="3">
    <source>
        <dbReference type="ARBA" id="ARBA00022679"/>
    </source>
</evidence>
<evidence type="ECO:0000256" key="7">
    <source>
        <dbReference type="ARBA" id="ARBA00023034"/>
    </source>
</evidence>
<comment type="caution">
    <text evidence="11">The sequence shown here is derived from an EMBL/GenBank/DDBJ whole genome shotgun (WGS) entry which is preliminary data.</text>
</comment>
<accession>A0AAD9NAQ4</accession>
<keyword evidence="8" id="KW-0472">Membrane</keyword>